<evidence type="ECO:0000313" key="3">
    <source>
        <dbReference type="EMBL" id="CAD0092400.1"/>
    </source>
</evidence>
<evidence type="ECO:0000313" key="4">
    <source>
        <dbReference type="Proteomes" id="UP000714618"/>
    </source>
</evidence>
<dbReference type="GO" id="GO:0005524">
    <property type="term" value="F:ATP binding"/>
    <property type="evidence" value="ECO:0007669"/>
    <property type="project" value="InterPro"/>
</dbReference>
<reference evidence="3" key="1">
    <citation type="submission" date="2020-06" db="EMBL/GenBank/DDBJ databases">
        <authorList>
            <person name="Onetto C."/>
        </authorList>
    </citation>
    <scope>NUCLEOTIDE SEQUENCE</scope>
</reference>
<dbReference type="InterPro" id="IPR020471">
    <property type="entry name" value="AKR"/>
</dbReference>
<keyword evidence="1" id="KW-0560">Oxidoreductase</keyword>
<accession>A0A9N8PEF7</accession>
<feature type="domain" description="Protein kinase" evidence="2">
    <location>
        <begin position="1"/>
        <end position="258"/>
    </location>
</feature>
<dbReference type="InterPro" id="IPR011009">
    <property type="entry name" value="Kinase-like_dom_sf"/>
</dbReference>
<dbReference type="InterPro" id="IPR000719">
    <property type="entry name" value="Prot_kinase_dom"/>
</dbReference>
<gene>
    <name evidence="3" type="ORF">AWRI4233_LOCUS3600</name>
</gene>
<dbReference type="PANTHER" id="PTHR11732">
    <property type="entry name" value="ALDO/KETO REDUCTASE"/>
    <property type="match status" value="1"/>
</dbReference>
<protein>
    <recommendedName>
        <fullName evidence="2">Protein kinase domain-containing protein</fullName>
    </recommendedName>
</protein>
<organism evidence="3 4">
    <name type="scientific">Aureobasidium mustum</name>
    <dbReference type="NCBI Taxonomy" id="2773714"/>
    <lineage>
        <taxon>Eukaryota</taxon>
        <taxon>Fungi</taxon>
        <taxon>Dikarya</taxon>
        <taxon>Ascomycota</taxon>
        <taxon>Pezizomycotina</taxon>
        <taxon>Dothideomycetes</taxon>
        <taxon>Dothideomycetidae</taxon>
        <taxon>Dothideales</taxon>
        <taxon>Saccotheciaceae</taxon>
        <taxon>Aureobasidium</taxon>
    </lineage>
</organism>
<evidence type="ECO:0000259" key="2">
    <source>
        <dbReference type="PROSITE" id="PS50011"/>
    </source>
</evidence>
<dbReference type="PRINTS" id="PR00069">
    <property type="entry name" value="ALDKETRDTASE"/>
</dbReference>
<dbReference type="Gene3D" id="3.20.20.100">
    <property type="entry name" value="NADP-dependent oxidoreductase domain"/>
    <property type="match status" value="1"/>
</dbReference>
<proteinExistence type="predicted"/>
<comment type="caution">
    <text evidence="3">The sequence shown here is derived from an EMBL/GenBank/DDBJ whole genome shotgun (WGS) entry which is preliminary data.</text>
</comment>
<name>A0A9N8PEF7_9PEZI</name>
<dbReference type="InterPro" id="IPR023210">
    <property type="entry name" value="NADP_OxRdtase_dom"/>
</dbReference>
<evidence type="ECO:0000256" key="1">
    <source>
        <dbReference type="ARBA" id="ARBA00023002"/>
    </source>
</evidence>
<dbReference type="InterPro" id="IPR036812">
    <property type="entry name" value="NAD(P)_OxRdtase_dom_sf"/>
</dbReference>
<dbReference type="OrthoDB" id="416253at2759"/>
<dbReference type="SUPFAM" id="SSF56112">
    <property type="entry name" value="Protein kinase-like (PK-like)"/>
    <property type="match status" value="1"/>
</dbReference>
<sequence>MIPGGRYPYDGDVSNDADWLHEPEAELVWRNVLVYEKLDVSGAECQRIVKYKGKDAATAFPLLENPRGGTLKGFLAANRARMYSKNEFEGVVASKITTTYLPLVYRWALQILSALSEIHRNGIIHMDVVSPDSFWLYEDLSIALVGFQSADLVNLNGERVQGDAHCGEEFRCPWSRNSEHERPTVKVDLFDWATLVYGLMTNESPVDGRIRDVDVEEMVRTGSLPVLEEEKLGHLVRRCWMGEYESAVDVMANLKEFLTDRGMKAEPGQVEAAVYEALKAGYKHIDLAKVYGNQKEIANAFKRAFSEGIKREDIFITSKLWNSQHRPKDVAPALDDCLAELGLDYLDLYLVHFPVAFDESGDVHQNLFPLRDDGDVKMLDSVSIVDTWKAMTQLDKKKARAVGVSNHTQEHLQALIDATGVTPAANQIERHPRLLQTDFVKWCGEKGIHITEYSTFGNNMVGEPLLIQHKTVKEIAERLNASPAQVILAWAQVGGHSVIPKSVTASRIRDNFKEIDLPKEDFEKIEQIGKEERRRYNIPYTANKPRWPVNIFNEPEEKDAPHKVIV</sequence>
<dbReference type="Gene3D" id="1.10.510.10">
    <property type="entry name" value="Transferase(Phosphotransferase) domain 1"/>
    <property type="match status" value="1"/>
</dbReference>
<dbReference type="EMBL" id="CAIJEO010000005">
    <property type="protein sequence ID" value="CAD0092400.1"/>
    <property type="molecule type" value="Genomic_DNA"/>
</dbReference>
<dbReference type="SUPFAM" id="SSF51430">
    <property type="entry name" value="NAD(P)-linked oxidoreductase"/>
    <property type="match status" value="1"/>
</dbReference>
<dbReference type="Proteomes" id="UP000714618">
    <property type="component" value="Unassembled WGS sequence"/>
</dbReference>
<dbReference type="GO" id="GO:0004672">
    <property type="term" value="F:protein kinase activity"/>
    <property type="evidence" value="ECO:0007669"/>
    <property type="project" value="InterPro"/>
</dbReference>
<dbReference type="Pfam" id="PF00248">
    <property type="entry name" value="Aldo_ket_red"/>
    <property type="match status" value="1"/>
</dbReference>
<dbReference type="PROSITE" id="PS50011">
    <property type="entry name" value="PROTEIN_KINASE_DOM"/>
    <property type="match status" value="1"/>
</dbReference>
<keyword evidence="4" id="KW-1185">Reference proteome</keyword>
<dbReference type="GO" id="GO:0016491">
    <property type="term" value="F:oxidoreductase activity"/>
    <property type="evidence" value="ECO:0007669"/>
    <property type="project" value="UniProtKB-KW"/>
</dbReference>
<dbReference type="AlphaFoldDB" id="A0A9N8PEF7"/>